<comment type="caution">
    <text evidence="1">The sequence shown here is derived from an EMBL/GenBank/DDBJ whole genome shotgun (WGS) entry which is preliminary data.</text>
</comment>
<dbReference type="EMBL" id="JAHBOM010000010">
    <property type="protein sequence ID" value="MBU8824098.1"/>
    <property type="molecule type" value="Genomic_DNA"/>
</dbReference>
<evidence type="ECO:0000313" key="1">
    <source>
        <dbReference type="EMBL" id="MBU8824098.1"/>
    </source>
</evidence>
<evidence type="ECO:0000313" key="2">
    <source>
        <dbReference type="Proteomes" id="UP000696413"/>
    </source>
</evidence>
<gene>
    <name evidence="1" type="ORF">KL859_14620</name>
</gene>
<dbReference type="InterPro" id="IPR036366">
    <property type="entry name" value="PGBDSf"/>
</dbReference>
<keyword evidence="2" id="KW-1185">Reference proteome</keyword>
<protein>
    <submittedName>
        <fullName evidence="1">Peptidoglycan-binding protein</fullName>
    </submittedName>
</protein>
<name>A0ABS6HN30_MYCGD</name>
<accession>A0ABS6HN30</accession>
<dbReference type="Gene3D" id="1.10.101.10">
    <property type="entry name" value="PGBD-like superfamily/PGBD"/>
    <property type="match status" value="1"/>
</dbReference>
<dbReference type="SUPFAM" id="SSF53474">
    <property type="entry name" value="alpha/beta-Hydrolases"/>
    <property type="match status" value="1"/>
</dbReference>
<dbReference type="Gene3D" id="3.40.50.1820">
    <property type="entry name" value="alpha/beta hydrolase"/>
    <property type="match status" value="1"/>
</dbReference>
<dbReference type="Proteomes" id="UP000696413">
    <property type="component" value="Unassembled WGS sequence"/>
</dbReference>
<dbReference type="RefSeq" id="WP_214394951.1">
    <property type="nucleotide sequence ID" value="NZ_JAHBOL010000014.1"/>
</dbReference>
<sequence length="409" mass="43988">MSARLPLKLGSSDARGDDVTHWQRWARAYAESYAALMGPVDGYYGNSDAEFTREMQRRLVAAGHAIAITGVFDEATAALVGYAGAPPAEERRPIWIYTAPGSGAPWNVGPSFELGELCRKILKLNHQPVGYPIGGYLGLMGGDPALSYLDVIGAQAAEFARLLRANPDVIEAMAARRRDRNARVDVEIWVSGYSQSADGFEDALEHLFGDGGEFELIRDRLNGVIQFGNPSKDKTGIARKTRPAWLLRLITNVTTRGDFYAEATDTIRPLFYEWFIRAETELPFVVYSAQIILPALLNLVAPFLGGGLANPAALPILAAVTGAGSGLLGSVIGGVLGAKDKPNPELIELLSVRGVLTNLGELIALLAALPGLQAHGEYHLPKPEFNGRTGIQVAYDVVASFRRPPIASP</sequence>
<dbReference type="InterPro" id="IPR029058">
    <property type="entry name" value="AB_hydrolase_fold"/>
</dbReference>
<proteinExistence type="predicted"/>
<reference evidence="1 2" key="1">
    <citation type="submission" date="2021-05" db="EMBL/GenBank/DDBJ databases">
        <title>Draft Genome Sequences of Clinical Respiratory Isolates of Mycobacterium goodii Recovered in Ireland.</title>
        <authorList>
            <person name="Flanagan P.R."/>
            <person name="Mok S."/>
            <person name="Roycroft E."/>
            <person name="Rogers T.R."/>
            <person name="Fitzgibbon M."/>
        </authorList>
    </citation>
    <scope>NUCLEOTIDE SEQUENCE [LARGE SCALE GENOMIC DNA]</scope>
    <source>
        <strain evidence="1 2">14IE55</strain>
    </source>
</reference>
<organism evidence="1 2">
    <name type="scientific">Mycolicibacterium goodii</name>
    <name type="common">Mycobacterium goodii</name>
    <dbReference type="NCBI Taxonomy" id="134601"/>
    <lineage>
        <taxon>Bacteria</taxon>
        <taxon>Bacillati</taxon>
        <taxon>Actinomycetota</taxon>
        <taxon>Actinomycetes</taxon>
        <taxon>Mycobacteriales</taxon>
        <taxon>Mycobacteriaceae</taxon>
        <taxon>Mycolicibacterium</taxon>
    </lineage>
</organism>